<dbReference type="Proteomes" id="UP000886885">
    <property type="component" value="Chromosome 14D"/>
</dbReference>
<comment type="caution">
    <text evidence="1">The sequence shown here is derived from an EMBL/GenBank/DDBJ whole genome shotgun (WGS) entry which is preliminary data.</text>
</comment>
<keyword evidence="2" id="KW-1185">Reference proteome</keyword>
<organism evidence="1 2">
    <name type="scientific">Populus tomentosa</name>
    <name type="common">Chinese white poplar</name>
    <dbReference type="NCBI Taxonomy" id="118781"/>
    <lineage>
        <taxon>Eukaryota</taxon>
        <taxon>Viridiplantae</taxon>
        <taxon>Streptophyta</taxon>
        <taxon>Embryophyta</taxon>
        <taxon>Tracheophyta</taxon>
        <taxon>Spermatophyta</taxon>
        <taxon>Magnoliopsida</taxon>
        <taxon>eudicotyledons</taxon>
        <taxon>Gunneridae</taxon>
        <taxon>Pentapetalae</taxon>
        <taxon>rosids</taxon>
        <taxon>fabids</taxon>
        <taxon>Malpighiales</taxon>
        <taxon>Salicaceae</taxon>
        <taxon>Saliceae</taxon>
        <taxon>Populus</taxon>
    </lineage>
</organism>
<proteinExistence type="predicted"/>
<sequence>MSSILRSETQAESTRYESELKAFFTCRGDRVLESLEFSHDLIWSVEAAVTSHYMLYLLVMRPFMLPMGIGKIRYLDTDL</sequence>
<name>A0A8X8CB41_POPTO</name>
<gene>
    <name evidence="1" type="ORF">POTOM_047618</name>
</gene>
<protein>
    <submittedName>
        <fullName evidence="1">Uncharacterized protein</fullName>
    </submittedName>
</protein>
<dbReference type="OrthoDB" id="1689146at2759"/>
<dbReference type="EMBL" id="JAAWWB010000028">
    <property type="protein sequence ID" value="KAG6747727.1"/>
    <property type="molecule type" value="Genomic_DNA"/>
</dbReference>
<evidence type="ECO:0000313" key="2">
    <source>
        <dbReference type="Proteomes" id="UP000886885"/>
    </source>
</evidence>
<reference evidence="1" key="1">
    <citation type="journal article" date="2020" name="bioRxiv">
        <title>Hybrid origin of Populus tomentosa Carr. identified through genome sequencing and phylogenomic analysis.</title>
        <authorList>
            <person name="An X."/>
            <person name="Gao K."/>
            <person name="Chen Z."/>
            <person name="Li J."/>
            <person name="Yang X."/>
            <person name="Yang X."/>
            <person name="Zhou J."/>
            <person name="Guo T."/>
            <person name="Zhao T."/>
            <person name="Huang S."/>
            <person name="Miao D."/>
            <person name="Khan W.U."/>
            <person name="Rao P."/>
            <person name="Ye M."/>
            <person name="Lei B."/>
            <person name="Liao W."/>
            <person name="Wang J."/>
            <person name="Ji L."/>
            <person name="Li Y."/>
            <person name="Guo B."/>
            <person name="Mustafa N.S."/>
            <person name="Li S."/>
            <person name="Yun Q."/>
            <person name="Keller S.R."/>
            <person name="Mao J."/>
            <person name="Zhang R."/>
            <person name="Strauss S.H."/>
        </authorList>
    </citation>
    <scope>NUCLEOTIDE SEQUENCE</scope>
    <source>
        <strain evidence="1">GM15</strain>
        <tissue evidence="1">Leaf</tissue>
    </source>
</reference>
<accession>A0A8X8CB41</accession>
<evidence type="ECO:0000313" key="1">
    <source>
        <dbReference type="EMBL" id="KAG6747727.1"/>
    </source>
</evidence>
<dbReference type="AlphaFoldDB" id="A0A8X8CB41"/>